<dbReference type="AlphaFoldDB" id="A0A3M6TZ38"/>
<accession>A0A3M6TZ38</accession>
<feature type="compositionally biased region" description="Basic and acidic residues" evidence="1">
    <location>
        <begin position="59"/>
        <end position="93"/>
    </location>
</feature>
<protein>
    <submittedName>
        <fullName evidence="2">Uncharacterized protein</fullName>
    </submittedName>
</protein>
<feature type="region of interest" description="Disordered" evidence="1">
    <location>
        <begin position="45"/>
        <end position="97"/>
    </location>
</feature>
<feature type="region of interest" description="Disordered" evidence="1">
    <location>
        <begin position="1"/>
        <end position="21"/>
    </location>
</feature>
<organism evidence="2 3">
    <name type="scientific">Pocillopora damicornis</name>
    <name type="common">Cauliflower coral</name>
    <name type="synonym">Millepora damicornis</name>
    <dbReference type="NCBI Taxonomy" id="46731"/>
    <lineage>
        <taxon>Eukaryota</taxon>
        <taxon>Metazoa</taxon>
        <taxon>Cnidaria</taxon>
        <taxon>Anthozoa</taxon>
        <taxon>Hexacorallia</taxon>
        <taxon>Scleractinia</taxon>
        <taxon>Astrocoeniina</taxon>
        <taxon>Pocilloporidae</taxon>
        <taxon>Pocillopora</taxon>
    </lineage>
</organism>
<keyword evidence="3" id="KW-1185">Reference proteome</keyword>
<evidence type="ECO:0000313" key="2">
    <source>
        <dbReference type="EMBL" id="RMX46663.1"/>
    </source>
</evidence>
<dbReference type="Proteomes" id="UP000275408">
    <property type="component" value="Unassembled WGS sequence"/>
</dbReference>
<sequence length="176" mass="19685">MSGFLATGSHPQDDVNPLTLQGKDVNRRMMFAAYESGLGKEGVAKFSESSLPRGNKRTATKELGGHSWKEARQRDSGRIQQAEHRASQKDKQYRLAQRQAKQREEDLCVTQEAITYKAGGFVKTAVQSGPLLCQIFYFFYVYKCPLVESLSFESMNTSARAVNSHMDETSSILLHG</sequence>
<dbReference type="EMBL" id="RCHS01002615">
    <property type="protein sequence ID" value="RMX46663.1"/>
    <property type="molecule type" value="Genomic_DNA"/>
</dbReference>
<feature type="non-terminal residue" evidence="2">
    <location>
        <position position="176"/>
    </location>
</feature>
<evidence type="ECO:0000256" key="1">
    <source>
        <dbReference type="SAM" id="MobiDB-lite"/>
    </source>
</evidence>
<evidence type="ECO:0000313" key="3">
    <source>
        <dbReference type="Proteomes" id="UP000275408"/>
    </source>
</evidence>
<reference evidence="2 3" key="1">
    <citation type="journal article" date="2018" name="Sci. Rep.">
        <title>Comparative analysis of the Pocillopora damicornis genome highlights role of immune system in coral evolution.</title>
        <authorList>
            <person name="Cunning R."/>
            <person name="Bay R.A."/>
            <person name="Gillette P."/>
            <person name="Baker A.C."/>
            <person name="Traylor-Knowles N."/>
        </authorList>
    </citation>
    <scope>NUCLEOTIDE SEQUENCE [LARGE SCALE GENOMIC DNA]</scope>
    <source>
        <strain evidence="2">RSMAS</strain>
        <tissue evidence="2">Whole animal</tissue>
    </source>
</reference>
<gene>
    <name evidence="2" type="ORF">pdam_00019046</name>
</gene>
<comment type="caution">
    <text evidence="2">The sequence shown here is derived from an EMBL/GenBank/DDBJ whole genome shotgun (WGS) entry which is preliminary data.</text>
</comment>
<proteinExistence type="predicted"/>
<name>A0A3M6TZ38_POCDA</name>